<keyword evidence="3 6" id="KW-0812">Transmembrane</keyword>
<dbReference type="Pfam" id="PF01940">
    <property type="entry name" value="DUF92"/>
    <property type="match status" value="1"/>
</dbReference>
<name>A0A2R5GK42_9STRA</name>
<accession>A0A2R5GK42</accession>
<comment type="similarity">
    <text evidence="2">Belongs to the TMEM19 family.</text>
</comment>
<evidence type="ECO:0000313" key="7">
    <source>
        <dbReference type="EMBL" id="GBG28234.1"/>
    </source>
</evidence>
<keyword evidence="5 6" id="KW-0472">Membrane</keyword>
<feature type="transmembrane region" description="Helical" evidence="6">
    <location>
        <begin position="12"/>
        <end position="31"/>
    </location>
</feature>
<evidence type="ECO:0000256" key="3">
    <source>
        <dbReference type="ARBA" id="ARBA00022692"/>
    </source>
</evidence>
<dbReference type="InParanoid" id="A0A2R5GK42"/>
<evidence type="ECO:0000313" key="8">
    <source>
        <dbReference type="Proteomes" id="UP000241890"/>
    </source>
</evidence>
<evidence type="ECO:0000256" key="6">
    <source>
        <dbReference type="SAM" id="Phobius"/>
    </source>
</evidence>
<protein>
    <submittedName>
        <fullName evidence="7">Transmembrane protein 19</fullName>
    </submittedName>
</protein>
<evidence type="ECO:0000256" key="2">
    <source>
        <dbReference type="ARBA" id="ARBA00009012"/>
    </source>
</evidence>
<evidence type="ECO:0000256" key="4">
    <source>
        <dbReference type="ARBA" id="ARBA00022989"/>
    </source>
</evidence>
<sequence>MSASDGATWSMAAARVGGSLAFAGLVAYRGLRKRSLNVQGASAAIVVASASMASLPRSGISLLAFYLSGSKLTKVAAEKKALLDDEYREGGQRGAGQVLACSLFATLLAVGHFCKFGFWDGPWDQGGILHSAVLLGTAAHYATCAADTWASEVGVLNKSWPRLITRPWESVPPGTNGGVSALGLAASFLGGIFAGAVLMLSGPFCAGTSFGQEWLLVPISGAFGLLGSLVDSLLGATLQESRYDEDRKCITLQKTGKLICGRDILDNQQVNVVSVLLVTALGFAIPYIL</sequence>
<dbReference type="OrthoDB" id="30881at2759"/>
<organism evidence="7 8">
    <name type="scientific">Hondaea fermentalgiana</name>
    <dbReference type="NCBI Taxonomy" id="2315210"/>
    <lineage>
        <taxon>Eukaryota</taxon>
        <taxon>Sar</taxon>
        <taxon>Stramenopiles</taxon>
        <taxon>Bigyra</taxon>
        <taxon>Labyrinthulomycetes</taxon>
        <taxon>Thraustochytrida</taxon>
        <taxon>Thraustochytriidae</taxon>
        <taxon>Hondaea</taxon>
    </lineage>
</organism>
<comment type="caution">
    <text evidence="7">The sequence shown here is derived from an EMBL/GenBank/DDBJ whole genome shotgun (WGS) entry which is preliminary data.</text>
</comment>
<dbReference type="EMBL" id="BEYU01000040">
    <property type="protein sequence ID" value="GBG28234.1"/>
    <property type="molecule type" value="Genomic_DNA"/>
</dbReference>
<dbReference type="PANTHER" id="PTHR13353">
    <property type="entry name" value="TRANSMEMBRANE PROTEIN 19"/>
    <property type="match status" value="1"/>
</dbReference>
<proteinExistence type="inferred from homology"/>
<feature type="transmembrane region" description="Helical" evidence="6">
    <location>
        <begin position="214"/>
        <end position="238"/>
    </location>
</feature>
<keyword evidence="4 6" id="KW-1133">Transmembrane helix</keyword>
<keyword evidence="8" id="KW-1185">Reference proteome</keyword>
<feature type="transmembrane region" description="Helical" evidence="6">
    <location>
        <begin position="270"/>
        <end position="288"/>
    </location>
</feature>
<evidence type="ECO:0000256" key="1">
    <source>
        <dbReference type="ARBA" id="ARBA00004141"/>
    </source>
</evidence>
<feature type="transmembrane region" description="Helical" evidence="6">
    <location>
        <begin position="181"/>
        <end position="202"/>
    </location>
</feature>
<dbReference type="GO" id="GO:0016020">
    <property type="term" value="C:membrane"/>
    <property type="evidence" value="ECO:0007669"/>
    <property type="project" value="UniProtKB-SubCell"/>
</dbReference>
<dbReference type="InterPro" id="IPR002794">
    <property type="entry name" value="DUF92_TMEM19"/>
</dbReference>
<dbReference type="Proteomes" id="UP000241890">
    <property type="component" value="Unassembled WGS sequence"/>
</dbReference>
<dbReference type="PANTHER" id="PTHR13353:SF5">
    <property type="entry name" value="TRANSMEMBRANE PROTEIN 19"/>
    <property type="match status" value="1"/>
</dbReference>
<gene>
    <name evidence="7" type="ORF">FCC1311_044572</name>
</gene>
<comment type="subcellular location">
    <subcellularLocation>
        <location evidence="1">Membrane</location>
        <topology evidence="1">Multi-pass membrane protein</topology>
    </subcellularLocation>
</comment>
<reference evidence="7 8" key="1">
    <citation type="submission" date="2017-12" db="EMBL/GenBank/DDBJ databases">
        <title>Sequencing, de novo assembly and annotation of complete genome of a new Thraustochytrid species, strain FCC1311.</title>
        <authorList>
            <person name="Sedici K."/>
            <person name="Godart F."/>
            <person name="Aiese Cigliano R."/>
            <person name="Sanseverino W."/>
            <person name="Barakat M."/>
            <person name="Ortet P."/>
            <person name="Marechal E."/>
            <person name="Cagnac O."/>
            <person name="Amato A."/>
        </authorList>
    </citation>
    <scope>NUCLEOTIDE SEQUENCE [LARGE SCALE GENOMIC DNA]</scope>
</reference>
<evidence type="ECO:0000256" key="5">
    <source>
        <dbReference type="ARBA" id="ARBA00023136"/>
    </source>
</evidence>
<dbReference type="AlphaFoldDB" id="A0A2R5GK42"/>